<organism evidence="8 9">
    <name type="scientific">Brevundimonas subvibrioides</name>
    <dbReference type="NCBI Taxonomy" id="74313"/>
    <lineage>
        <taxon>Bacteria</taxon>
        <taxon>Pseudomonadati</taxon>
        <taxon>Pseudomonadota</taxon>
        <taxon>Alphaproteobacteria</taxon>
        <taxon>Caulobacterales</taxon>
        <taxon>Caulobacteraceae</taxon>
        <taxon>Brevundimonas</taxon>
    </lineage>
</organism>
<evidence type="ECO:0000256" key="2">
    <source>
        <dbReference type="ARBA" id="ARBA00006679"/>
    </source>
</evidence>
<gene>
    <name evidence="8" type="ORF">B7Z01_05375</name>
</gene>
<evidence type="ECO:0000256" key="7">
    <source>
        <dbReference type="SAM" id="Phobius"/>
    </source>
</evidence>
<dbReference type="PANTHER" id="PTHR33452">
    <property type="entry name" value="OXIDOREDUCTASE CATD-RELATED"/>
    <property type="match status" value="1"/>
</dbReference>
<sequence>MFESFERHRPLALSGLRIISGLMFLQHGTQKVFSFPAPARGPFELMSQIGIGGVLELVGGALLVLGLFTRPVAFVMSGMMAVAYFQFHALSGGLYPMVNGGELAALYCWVFLYLFFAGPGSVAVDTMLKNK</sequence>
<dbReference type="AlphaFoldDB" id="A0A258FQ08"/>
<proteinExistence type="inferred from homology"/>
<dbReference type="Proteomes" id="UP000215595">
    <property type="component" value="Unassembled WGS sequence"/>
</dbReference>
<feature type="transmembrane region" description="Helical" evidence="7">
    <location>
        <begin position="12"/>
        <end position="29"/>
    </location>
</feature>
<comment type="subcellular location">
    <subcellularLocation>
        <location evidence="1">Cell membrane</location>
        <topology evidence="1">Multi-pass membrane protein</topology>
    </subcellularLocation>
</comment>
<feature type="transmembrane region" description="Helical" evidence="7">
    <location>
        <begin position="104"/>
        <end position="124"/>
    </location>
</feature>
<comment type="caution">
    <text evidence="8">The sequence shown here is derived from an EMBL/GenBank/DDBJ whole genome shotgun (WGS) entry which is preliminary data.</text>
</comment>
<accession>A0A258FQ08</accession>
<feature type="transmembrane region" description="Helical" evidence="7">
    <location>
        <begin position="49"/>
        <end position="69"/>
    </location>
</feature>
<dbReference type="GO" id="GO:0005886">
    <property type="term" value="C:plasma membrane"/>
    <property type="evidence" value="ECO:0007669"/>
    <property type="project" value="UniProtKB-SubCell"/>
</dbReference>
<keyword evidence="5 7" id="KW-1133">Transmembrane helix</keyword>
<protein>
    <recommendedName>
        <fullName evidence="10">DoxX family protein</fullName>
    </recommendedName>
</protein>
<keyword evidence="4 7" id="KW-0812">Transmembrane</keyword>
<evidence type="ECO:0000256" key="1">
    <source>
        <dbReference type="ARBA" id="ARBA00004651"/>
    </source>
</evidence>
<evidence type="ECO:0000256" key="5">
    <source>
        <dbReference type="ARBA" id="ARBA00022989"/>
    </source>
</evidence>
<evidence type="ECO:0000256" key="6">
    <source>
        <dbReference type="ARBA" id="ARBA00023136"/>
    </source>
</evidence>
<name>A0A258FQ08_9CAUL</name>
<dbReference type="InterPro" id="IPR032808">
    <property type="entry name" value="DoxX"/>
</dbReference>
<dbReference type="InterPro" id="IPR051907">
    <property type="entry name" value="DoxX-like_oxidoreductase"/>
</dbReference>
<dbReference type="EMBL" id="NCEB01000008">
    <property type="protein sequence ID" value="OYX34595.1"/>
    <property type="molecule type" value="Genomic_DNA"/>
</dbReference>
<reference evidence="8 9" key="1">
    <citation type="submission" date="2017-03" db="EMBL/GenBank/DDBJ databases">
        <title>Lifting the veil on microbial sulfur biogeochemistry in mining wastewaters.</title>
        <authorList>
            <person name="Kantor R.S."/>
            <person name="Colenbrander Nelson T."/>
            <person name="Marshall S."/>
            <person name="Bennett D."/>
            <person name="Apte S."/>
            <person name="Camacho D."/>
            <person name="Thomas B.C."/>
            <person name="Warren L.A."/>
            <person name="Banfield J.F."/>
        </authorList>
    </citation>
    <scope>NUCLEOTIDE SEQUENCE [LARGE SCALE GENOMIC DNA]</scope>
    <source>
        <strain evidence="8">32-69-9</strain>
    </source>
</reference>
<evidence type="ECO:0000313" key="9">
    <source>
        <dbReference type="Proteomes" id="UP000215595"/>
    </source>
</evidence>
<evidence type="ECO:0008006" key="10">
    <source>
        <dbReference type="Google" id="ProtNLM"/>
    </source>
</evidence>
<dbReference type="Pfam" id="PF07681">
    <property type="entry name" value="DoxX"/>
    <property type="match status" value="1"/>
</dbReference>
<evidence type="ECO:0000256" key="4">
    <source>
        <dbReference type="ARBA" id="ARBA00022692"/>
    </source>
</evidence>
<keyword evidence="6 7" id="KW-0472">Membrane</keyword>
<comment type="similarity">
    <text evidence="2">Belongs to the DoxX family.</text>
</comment>
<keyword evidence="3" id="KW-1003">Cell membrane</keyword>
<evidence type="ECO:0000256" key="3">
    <source>
        <dbReference type="ARBA" id="ARBA00022475"/>
    </source>
</evidence>
<dbReference type="PANTHER" id="PTHR33452:SF4">
    <property type="entry name" value="BLL4328 PROTEIN"/>
    <property type="match status" value="1"/>
</dbReference>
<evidence type="ECO:0000313" key="8">
    <source>
        <dbReference type="EMBL" id="OYX34595.1"/>
    </source>
</evidence>